<dbReference type="STRING" id="56857.A0A200PX80"/>
<dbReference type="GO" id="GO:0020037">
    <property type="term" value="F:heme binding"/>
    <property type="evidence" value="ECO:0007669"/>
    <property type="project" value="InterPro"/>
</dbReference>
<feature type="domain" description="Plant heme peroxidase family profile" evidence="7">
    <location>
        <begin position="24"/>
        <end position="130"/>
    </location>
</feature>
<dbReference type="Gene3D" id="1.10.520.10">
    <property type="match status" value="1"/>
</dbReference>
<evidence type="ECO:0000256" key="4">
    <source>
        <dbReference type="ARBA" id="ARBA00023002"/>
    </source>
</evidence>
<keyword evidence="1 8" id="KW-0575">Peroxidase</keyword>
<dbReference type="PRINTS" id="PR00458">
    <property type="entry name" value="PEROXIDASE"/>
</dbReference>
<evidence type="ECO:0000313" key="9">
    <source>
        <dbReference type="Proteomes" id="UP000195402"/>
    </source>
</evidence>
<keyword evidence="2" id="KW-0349">Heme</keyword>
<keyword evidence="3" id="KW-0479">Metal-binding</keyword>
<dbReference type="OMA" id="KMEYPRI"/>
<evidence type="ECO:0000256" key="2">
    <source>
        <dbReference type="ARBA" id="ARBA00022617"/>
    </source>
</evidence>
<comment type="similarity">
    <text evidence="6">Belongs to the peroxidase family.</text>
</comment>
<keyword evidence="9" id="KW-1185">Reference proteome</keyword>
<evidence type="ECO:0000256" key="5">
    <source>
        <dbReference type="ARBA" id="ARBA00023004"/>
    </source>
</evidence>
<accession>A0A200PX80</accession>
<keyword evidence="5" id="KW-0408">Iron</keyword>
<dbReference type="SUPFAM" id="SSF48113">
    <property type="entry name" value="Heme-dependent peroxidases"/>
    <property type="match status" value="1"/>
</dbReference>
<dbReference type="PANTHER" id="PTHR31356:SF36">
    <property type="entry name" value="L-ASCORBATE PEROXIDASE 3"/>
    <property type="match status" value="1"/>
</dbReference>
<dbReference type="GO" id="GO:0042744">
    <property type="term" value="P:hydrogen peroxide catabolic process"/>
    <property type="evidence" value="ECO:0007669"/>
    <property type="project" value="TreeGrafter"/>
</dbReference>
<evidence type="ECO:0000259" key="7">
    <source>
        <dbReference type="Pfam" id="PF00141"/>
    </source>
</evidence>
<evidence type="ECO:0000256" key="6">
    <source>
        <dbReference type="RuleBase" id="RU004241"/>
    </source>
</evidence>
<name>A0A200PX80_MACCD</name>
<evidence type="ECO:0000256" key="1">
    <source>
        <dbReference type="ARBA" id="ARBA00022559"/>
    </source>
</evidence>
<dbReference type="InterPro" id="IPR044831">
    <property type="entry name" value="Ccp1-like"/>
</dbReference>
<dbReference type="GO" id="GO:0034599">
    <property type="term" value="P:cellular response to oxidative stress"/>
    <property type="evidence" value="ECO:0007669"/>
    <property type="project" value="InterPro"/>
</dbReference>
<organism evidence="8 9">
    <name type="scientific">Macleaya cordata</name>
    <name type="common">Five-seeded plume-poppy</name>
    <name type="synonym">Bocconia cordata</name>
    <dbReference type="NCBI Taxonomy" id="56857"/>
    <lineage>
        <taxon>Eukaryota</taxon>
        <taxon>Viridiplantae</taxon>
        <taxon>Streptophyta</taxon>
        <taxon>Embryophyta</taxon>
        <taxon>Tracheophyta</taxon>
        <taxon>Spermatophyta</taxon>
        <taxon>Magnoliopsida</taxon>
        <taxon>Ranunculales</taxon>
        <taxon>Papaveraceae</taxon>
        <taxon>Papaveroideae</taxon>
        <taxon>Macleaya</taxon>
    </lineage>
</organism>
<dbReference type="Pfam" id="PF00141">
    <property type="entry name" value="peroxidase"/>
    <property type="match status" value="1"/>
</dbReference>
<evidence type="ECO:0000256" key="3">
    <source>
        <dbReference type="ARBA" id="ARBA00022723"/>
    </source>
</evidence>
<dbReference type="PRINTS" id="PR00459">
    <property type="entry name" value="ASPEROXIDASE"/>
</dbReference>
<dbReference type="PANTHER" id="PTHR31356">
    <property type="entry name" value="THYLAKOID LUMENAL 29 KDA PROTEIN, CHLOROPLASTIC-RELATED"/>
    <property type="match status" value="1"/>
</dbReference>
<dbReference type="InParanoid" id="A0A200PX80"/>
<protein>
    <submittedName>
        <fullName evidence="8">Heme peroxidase</fullName>
    </submittedName>
</protein>
<dbReference type="AlphaFoldDB" id="A0A200PX80"/>
<reference evidence="8 9" key="1">
    <citation type="journal article" date="2017" name="Mol. Plant">
        <title>The Genome of Medicinal Plant Macleaya cordata Provides New Insights into Benzylisoquinoline Alkaloids Metabolism.</title>
        <authorList>
            <person name="Liu X."/>
            <person name="Liu Y."/>
            <person name="Huang P."/>
            <person name="Ma Y."/>
            <person name="Qing Z."/>
            <person name="Tang Q."/>
            <person name="Cao H."/>
            <person name="Cheng P."/>
            <person name="Zheng Y."/>
            <person name="Yuan Z."/>
            <person name="Zhou Y."/>
            <person name="Liu J."/>
            <person name="Tang Z."/>
            <person name="Zhuo Y."/>
            <person name="Zhang Y."/>
            <person name="Yu L."/>
            <person name="Huang J."/>
            <person name="Yang P."/>
            <person name="Peng Q."/>
            <person name="Zhang J."/>
            <person name="Jiang W."/>
            <person name="Zhang Z."/>
            <person name="Lin K."/>
            <person name="Ro D.K."/>
            <person name="Chen X."/>
            <person name="Xiong X."/>
            <person name="Shang Y."/>
            <person name="Huang S."/>
            <person name="Zeng J."/>
        </authorList>
    </citation>
    <scope>NUCLEOTIDE SEQUENCE [LARGE SCALE GENOMIC DNA]</scope>
    <source>
        <strain evidence="9">cv. BLH2017</strain>
        <tissue evidence="8">Root</tissue>
    </source>
</reference>
<dbReference type="OrthoDB" id="775155at2759"/>
<dbReference type="Proteomes" id="UP000195402">
    <property type="component" value="Unassembled WGS sequence"/>
</dbReference>
<dbReference type="GO" id="GO:0046872">
    <property type="term" value="F:metal ion binding"/>
    <property type="evidence" value="ECO:0007669"/>
    <property type="project" value="UniProtKB-KW"/>
</dbReference>
<dbReference type="GO" id="GO:0004601">
    <property type="term" value="F:peroxidase activity"/>
    <property type="evidence" value="ECO:0007669"/>
    <property type="project" value="UniProtKB-KW"/>
</dbReference>
<dbReference type="GO" id="GO:0000302">
    <property type="term" value="P:response to reactive oxygen species"/>
    <property type="evidence" value="ECO:0007669"/>
    <property type="project" value="TreeGrafter"/>
</dbReference>
<dbReference type="EMBL" id="MVGT01003947">
    <property type="protein sequence ID" value="OVA02822.1"/>
    <property type="molecule type" value="Genomic_DNA"/>
</dbReference>
<proteinExistence type="inferred from homology"/>
<gene>
    <name evidence="8" type="ORF">BVC80_9095g11</name>
</gene>
<evidence type="ECO:0000313" key="8">
    <source>
        <dbReference type="EMBL" id="OVA02822.1"/>
    </source>
</evidence>
<dbReference type="InterPro" id="IPR002016">
    <property type="entry name" value="Haem_peroxidase"/>
</dbReference>
<sequence>MADPVVDEEYLSQIEKARRVLRGLVATWNCAPIFQRLAWFDALDYDINTNTGGVNGSIRNSQRVQTDWCMKQGIQMFESLKMEYPRITYADLIQLGGVVAVEVTGGPTIDFVPGRKDLPSTEAQPSLFRPGRRVQVKYFDID</sequence>
<keyword evidence="4" id="KW-0560">Oxidoreductase</keyword>
<dbReference type="InterPro" id="IPR010255">
    <property type="entry name" value="Haem_peroxidase_sf"/>
</dbReference>
<dbReference type="GO" id="GO:0009507">
    <property type="term" value="C:chloroplast"/>
    <property type="evidence" value="ECO:0007669"/>
    <property type="project" value="TreeGrafter"/>
</dbReference>
<dbReference type="InterPro" id="IPR002207">
    <property type="entry name" value="Peroxidase_I"/>
</dbReference>
<comment type="caution">
    <text evidence="8">The sequence shown here is derived from an EMBL/GenBank/DDBJ whole genome shotgun (WGS) entry which is preliminary data.</text>
</comment>